<reference evidence="1" key="1">
    <citation type="journal article" date="2021" name="Proc. Natl. Acad. Sci. U.S.A.">
        <title>A Catalog of Tens of Thousands of Viruses from Human Metagenomes Reveals Hidden Associations with Chronic Diseases.</title>
        <authorList>
            <person name="Tisza M.J."/>
            <person name="Buck C.B."/>
        </authorList>
    </citation>
    <scope>NUCLEOTIDE SEQUENCE</scope>
    <source>
        <strain evidence="1">CtC6Q17</strain>
    </source>
</reference>
<organism evidence="1">
    <name type="scientific">Siphoviridae sp. ctC6Q17</name>
    <dbReference type="NCBI Taxonomy" id="2827271"/>
    <lineage>
        <taxon>Viruses</taxon>
        <taxon>Duplodnaviria</taxon>
        <taxon>Heunggongvirae</taxon>
        <taxon>Uroviricota</taxon>
        <taxon>Caudoviricetes</taxon>
    </lineage>
</organism>
<name>A0A8S5R3R9_9CAUD</name>
<accession>A0A8S5R3R9</accession>
<protein>
    <submittedName>
        <fullName evidence="1">Uncharacterized protein</fullName>
    </submittedName>
</protein>
<proteinExistence type="predicted"/>
<sequence length="260" mass="27884">MSIPGILASDLTGGATGSAQGKINNVNQKSVPGILASDLTGGPTSSAKNNLNSVRDKSVTVTAVDNASGVIRGIASWLGSLKDKVVNVVTHHTKNEKGTNFHPGGLALVNDQKGGTYRELVTLPDGTSFIPKDRNVMLPLPRGSKVLPANKTKQLFPRYANGIGFENTRVADVAQRIGNLQGNSDVDVIQNGDSDTRRMIGKIIDLIIENTHSIERLADRQVIIENYMDTERVGRSVAKSVTGEQERQESIKNAIYGKGW</sequence>
<dbReference type="EMBL" id="BK015800">
    <property type="protein sequence ID" value="DAE25729.1"/>
    <property type="molecule type" value="Genomic_DNA"/>
</dbReference>
<evidence type="ECO:0000313" key="1">
    <source>
        <dbReference type="EMBL" id="DAE25729.1"/>
    </source>
</evidence>